<gene>
    <name evidence="3" type="ORF">LARSCL_LOCUS3232</name>
</gene>
<reference evidence="3 4" key="1">
    <citation type="submission" date="2024-04" db="EMBL/GenBank/DDBJ databases">
        <authorList>
            <person name="Rising A."/>
            <person name="Reimegard J."/>
            <person name="Sonavane S."/>
            <person name="Akerstrom W."/>
            <person name="Nylinder S."/>
            <person name="Hedman E."/>
            <person name="Kallberg Y."/>
        </authorList>
    </citation>
    <scope>NUCLEOTIDE SEQUENCE [LARGE SCALE GENOMIC DNA]</scope>
</reference>
<dbReference type="Gene3D" id="1.20.58.1520">
    <property type="match status" value="1"/>
</dbReference>
<dbReference type="GO" id="GO:0008017">
    <property type="term" value="F:microtubule binding"/>
    <property type="evidence" value="ECO:0007669"/>
    <property type="project" value="InterPro"/>
</dbReference>
<dbReference type="PANTHER" id="PTHR19321:SF41">
    <property type="entry name" value="FASCETTO-RELATED"/>
    <property type="match status" value="1"/>
</dbReference>
<dbReference type="Pfam" id="PF03999">
    <property type="entry name" value="MAP65_ASE1"/>
    <property type="match status" value="1"/>
</dbReference>
<comment type="caution">
    <text evidence="3">The sequence shown here is derived from an EMBL/GenBank/DDBJ whole genome shotgun (WGS) entry which is preliminary data.</text>
</comment>
<dbReference type="Proteomes" id="UP001497382">
    <property type="component" value="Unassembled WGS sequence"/>
</dbReference>
<name>A0AAV1Z8Z4_9ARAC</name>
<keyword evidence="1" id="KW-0175">Coiled coil</keyword>
<evidence type="ECO:0000313" key="3">
    <source>
        <dbReference type="EMBL" id="CAL1266673.1"/>
    </source>
</evidence>
<accession>A0AAV1Z8Z4</accession>
<evidence type="ECO:0000313" key="4">
    <source>
        <dbReference type="Proteomes" id="UP001497382"/>
    </source>
</evidence>
<evidence type="ECO:0000256" key="2">
    <source>
        <dbReference type="SAM" id="MobiDB-lite"/>
    </source>
</evidence>
<dbReference type="AlphaFoldDB" id="A0AAV1Z8Z4"/>
<protein>
    <recommendedName>
        <fullName evidence="5">Protein regulator of cytokinesis 1</fullName>
    </recommendedName>
</protein>
<sequence>MNMEFQKNDEKEAVLEEVENEGIKNVKRCLQKLYDIWDDFGIDKDQKSHRAKSVWIHILNLVKDILEEEASLHKETIERIANYKLKIEKLSSVLSVIPKEISEASLIKQEELLSHEFENLCQLKNKQIKAYQDLKNTELEYCQILNLPGHKLINDSGIPTENDINEIKHHIEMLKDEKHKRLKRLSLMKKELKAIWEATELLPETSIEKEIFSAVETFSLSNETFQSLEEVIGKVNHKKAELEVQKKNLLRKLTILWERLQIDSTEREEFLSRHLDYRLSTLKSIQKELERCEKIKMEKIEIFIDSLRKELYELWDKCHISEAFRQEFKYFSITALNDEALEAYESEVEKQKKYYEDVEHILKNILRREELWNLKTVLESKAADPNRFKNRKGNLLQEERERKKLQKDLPVLEDIIIKDIEEYEASNNCKFLYDGEDYRQLIISKWSESEKSHKNFGLQLRPVARTPGKRPPPSVPKSAPSKLLRSNTGVPLTCTPSIQPCKILPSTVGKCVGQQKGGSHAKKVFKKGQKMVLKERNCSDEVEMKGSHNGTTYTDFAKELNSTAKHCFRSSVLATRRPSGSRISKKSCHCRKKNAVRSVRRSIRLSSSNVNSASCSYSN</sequence>
<proteinExistence type="predicted"/>
<dbReference type="PANTHER" id="PTHR19321">
    <property type="entry name" value="PROTEIN REGULATOR OF CYTOKINESIS 1 PRC1-RELATED"/>
    <property type="match status" value="1"/>
</dbReference>
<evidence type="ECO:0008006" key="5">
    <source>
        <dbReference type="Google" id="ProtNLM"/>
    </source>
</evidence>
<dbReference type="GO" id="GO:0005737">
    <property type="term" value="C:cytoplasm"/>
    <property type="evidence" value="ECO:0007669"/>
    <property type="project" value="TreeGrafter"/>
</dbReference>
<organism evidence="3 4">
    <name type="scientific">Larinioides sclopetarius</name>
    <dbReference type="NCBI Taxonomy" id="280406"/>
    <lineage>
        <taxon>Eukaryota</taxon>
        <taxon>Metazoa</taxon>
        <taxon>Ecdysozoa</taxon>
        <taxon>Arthropoda</taxon>
        <taxon>Chelicerata</taxon>
        <taxon>Arachnida</taxon>
        <taxon>Araneae</taxon>
        <taxon>Araneomorphae</taxon>
        <taxon>Entelegynae</taxon>
        <taxon>Araneoidea</taxon>
        <taxon>Araneidae</taxon>
        <taxon>Larinioides</taxon>
    </lineage>
</organism>
<keyword evidence="4" id="KW-1185">Reference proteome</keyword>
<feature type="coiled-coil region" evidence="1">
    <location>
        <begin position="225"/>
        <end position="252"/>
    </location>
</feature>
<evidence type="ECO:0000256" key="1">
    <source>
        <dbReference type="SAM" id="Coils"/>
    </source>
</evidence>
<dbReference type="InterPro" id="IPR007145">
    <property type="entry name" value="MAP65_Ase1_PRC1"/>
</dbReference>
<dbReference type="GO" id="GO:1990023">
    <property type="term" value="C:mitotic spindle midzone"/>
    <property type="evidence" value="ECO:0007669"/>
    <property type="project" value="TreeGrafter"/>
</dbReference>
<feature type="region of interest" description="Disordered" evidence="2">
    <location>
        <begin position="462"/>
        <end position="486"/>
    </location>
</feature>
<dbReference type="EMBL" id="CAXIEN010000024">
    <property type="protein sequence ID" value="CAL1266673.1"/>
    <property type="molecule type" value="Genomic_DNA"/>
</dbReference>
<dbReference type="GO" id="GO:0051256">
    <property type="term" value="P:mitotic spindle midzone assembly"/>
    <property type="evidence" value="ECO:0007669"/>
    <property type="project" value="TreeGrafter"/>
</dbReference>